<dbReference type="EMBL" id="CM055114">
    <property type="protein sequence ID" value="KAJ7513974.1"/>
    <property type="molecule type" value="Genomic_DNA"/>
</dbReference>
<gene>
    <name evidence="1" type="ORF">O6H91_23G021400</name>
</gene>
<sequence length="673" mass="74874">MIYNENSRLALDIRRVEWSSYTSVQRGAEFIALHIMALKHPDFKHRITHEGVCIDCRLNPPWVKAKFCQIQSVDGLRSRVPDYFCSGNNVNKLCREGRLKDALHMVELMVQQKSTAPINAYVVLLKQCGRRKALSEGKRVHALIVQSGLDSHMFLGNTLMEMYAKCGSVVDARKVFNTMPEHNVLSWTAIMSAYADHGQGEEAIDLFQQMQQTGIAPDKVAFVVVLKACTRIAALEQGKQLHTDIIKSGFESDLIVGNTLVNMYAKFGCIGHALLVFNKMSERDVVSWNAMIAGYAENGLGQDVLALYEQMKEEGVQPNNVTYVVLLKTCASIVALEQGKQLHSHIIKNGFESDMIVGNTLVDMYAKCGCIEQACQVFDKMSERNVVSWSVMIAGYAHNGRGKEALALYEQMKQEGVQPDNITYVVLLKACANIAALEQGKQLHSHIIKSGYESDVIVGSALVDMYAKCGCIELAHQVFNKVSERNVVLYSAMIAGYAQQGRGKEALTLLEQMQREGMKPDEVTYVCVLSACSHSGLVNEGFHLFDSLRKDHGVTPTMRHYACVVDLLGRAGCLADAKDLINKMPIQPDVVVWLTLLSAARNHGHVEIGRHAFDCIVKLEPENAAAYVLLSNIYAEAGRTNEVEKMRKEMKDVGVKNMPGYSWKLTNENNRTK</sequence>
<reference evidence="2" key="1">
    <citation type="journal article" date="2024" name="Proc. Natl. Acad. Sci. U.S.A.">
        <title>Extraordinary preservation of gene collinearity over three hundred million years revealed in homosporous lycophytes.</title>
        <authorList>
            <person name="Li C."/>
            <person name="Wickell D."/>
            <person name="Kuo L.Y."/>
            <person name="Chen X."/>
            <person name="Nie B."/>
            <person name="Liao X."/>
            <person name="Peng D."/>
            <person name="Ji J."/>
            <person name="Jenkins J."/>
            <person name="Williams M."/>
            <person name="Shu S."/>
            <person name="Plott C."/>
            <person name="Barry K."/>
            <person name="Rajasekar S."/>
            <person name="Grimwood J."/>
            <person name="Han X."/>
            <person name="Sun S."/>
            <person name="Hou Z."/>
            <person name="He W."/>
            <person name="Dai G."/>
            <person name="Sun C."/>
            <person name="Schmutz J."/>
            <person name="Leebens-Mack J.H."/>
            <person name="Li F.W."/>
            <person name="Wang L."/>
        </authorList>
    </citation>
    <scope>NUCLEOTIDE SEQUENCE [LARGE SCALE GENOMIC DNA]</scope>
    <source>
        <strain evidence="2">cv. PW_Plant_1</strain>
    </source>
</reference>
<comment type="caution">
    <text evidence="1">The sequence shown here is derived from an EMBL/GenBank/DDBJ whole genome shotgun (WGS) entry which is preliminary data.</text>
</comment>
<evidence type="ECO:0000313" key="2">
    <source>
        <dbReference type="Proteomes" id="UP001162992"/>
    </source>
</evidence>
<evidence type="ECO:0000313" key="1">
    <source>
        <dbReference type="EMBL" id="KAJ7513974.1"/>
    </source>
</evidence>
<keyword evidence="2" id="KW-1185">Reference proteome</keyword>
<organism evidence="1 2">
    <name type="scientific">Diphasiastrum complanatum</name>
    <name type="common">Issler's clubmoss</name>
    <name type="synonym">Lycopodium complanatum</name>
    <dbReference type="NCBI Taxonomy" id="34168"/>
    <lineage>
        <taxon>Eukaryota</taxon>
        <taxon>Viridiplantae</taxon>
        <taxon>Streptophyta</taxon>
        <taxon>Embryophyta</taxon>
        <taxon>Tracheophyta</taxon>
        <taxon>Lycopodiopsida</taxon>
        <taxon>Lycopodiales</taxon>
        <taxon>Lycopodiaceae</taxon>
        <taxon>Lycopodioideae</taxon>
        <taxon>Diphasiastrum</taxon>
    </lineage>
</organism>
<name>A0ACC2A8U0_DIPCM</name>
<proteinExistence type="predicted"/>
<accession>A0ACC2A8U0</accession>
<protein>
    <submittedName>
        <fullName evidence="1">Uncharacterized protein</fullName>
    </submittedName>
</protein>
<dbReference type="Proteomes" id="UP001162992">
    <property type="component" value="Chromosome 23"/>
</dbReference>